<dbReference type="AlphaFoldDB" id="A0A212U1L5"/>
<dbReference type="InterPro" id="IPR003772">
    <property type="entry name" value="YceD"/>
</dbReference>
<protein>
    <recommendedName>
        <fullName evidence="4">Metal-binding protein</fullName>
    </recommendedName>
</protein>
<accession>A0A212U1L5</accession>
<evidence type="ECO:0008006" key="4">
    <source>
        <dbReference type="Google" id="ProtNLM"/>
    </source>
</evidence>
<sequence length="186" mass="20196">MGGMIELDRRHPLAVDLKSFGRRPGTMESGELTVPTPSGVGTEVMQVPEGSEMDLDLRLESLVDGVLASGTVHAVAEGSCVRCLRELTEPVEVDFQVLYVWPGGKNDPEAEPVDPETQEDVRELDGDLLDLVPAIRDAVVPTFPFQPVCTPDCPGLCDRCGEPLADDPDHGHEEIDPRWSALADLR</sequence>
<dbReference type="Proteomes" id="UP000198122">
    <property type="component" value="Unassembled WGS sequence"/>
</dbReference>
<name>A0A212U1L5_9MICO</name>
<keyword evidence="3" id="KW-1185">Reference proteome</keyword>
<feature type="region of interest" description="Disordered" evidence="1">
    <location>
        <begin position="167"/>
        <end position="186"/>
    </location>
</feature>
<dbReference type="EMBL" id="FYEZ01000002">
    <property type="protein sequence ID" value="SNC72142.1"/>
    <property type="molecule type" value="Genomic_DNA"/>
</dbReference>
<evidence type="ECO:0000313" key="2">
    <source>
        <dbReference type="EMBL" id="SNC72142.1"/>
    </source>
</evidence>
<dbReference type="PANTHER" id="PTHR34374:SF1">
    <property type="entry name" value="LARGE RIBOSOMAL RNA SUBUNIT ACCUMULATION PROTEIN YCED HOMOLOG 1, CHLOROPLASTIC"/>
    <property type="match status" value="1"/>
</dbReference>
<feature type="compositionally biased region" description="Basic and acidic residues" evidence="1">
    <location>
        <begin position="167"/>
        <end position="177"/>
    </location>
</feature>
<evidence type="ECO:0000313" key="3">
    <source>
        <dbReference type="Proteomes" id="UP000198122"/>
    </source>
</evidence>
<evidence type="ECO:0000256" key="1">
    <source>
        <dbReference type="SAM" id="MobiDB-lite"/>
    </source>
</evidence>
<dbReference type="PANTHER" id="PTHR34374">
    <property type="entry name" value="LARGE RIBOSOMAL RNA SUBUNIT ACCUMULATION PROTEIN YCED HOMOLOG 1, CHLOROPLASTIC"/>
    <property type="match status" value="1"/>
</dbReference>
<reference evidence="2 3" key="1">
    <citation type="submission" date="2017-06" db="EMBL/GenBank/DDBJ databases">
        <authorList>
            <person name="Kim H.J."/>
            <person name="Triplett B.A."/>
        </authorList>
    </citation>
    <scope>NUCLEOTIDE SEQUENCE [LARGE SCALE GENOMIC DNA]</scope>
    <source>
        <strain evidence="2 3">DSM 22179</strain>
    </source>
</reference>
<proteinExistence type="predicted"/>
<organism evidence="2 3">
    <name type="scientific">Kytococcus aerolatus</name>
    <dbReference type="NCBI Taxonomy" id="592308"/>
    <lineage>
        <taxon>Bacteria</taxon>
        <taxon>Bacillati</taxon>
        <taxon>Actinomycetota</taxon>
        <taxon>Actinomycetes</taxon>
        <taxon>Micrococcales</taxon>
        <taxon>Kytococcaceae</taxon>
        <taxon>Kytococcus</taxon>
    </lineage>
</organism>
<dbReference type="Pfam" id="PF02620">
    <property type="entry name" value="YceD"/>
    <property type="match status" value="1"/>
</dbReference>
<gene>
    <name evidence="2" type="ORF">SAMN05445756_1741</name>
</gene>